<keyword evidence="2" id="KW-1185">Reference proteome</keyword>
<accession>A0A8C7DGE2</accession>
<organism evidence="1 2">
    <name type="scientific">Oncorhynchus kisutch</name>
    <name type="common">Coho salmon</name>
    <name type="synonym">Salmo kisutch</name>
    <dbReference type="NCBI Taxonomy" id="8019"/>
    <lineage>
        <taxon>Eukaryota</taxon>
        <taxon>Metazoa</taxon>
        <taxon>Chordata</taxon>
        <taxon>Craniata</taxon>
        <taxon>Vertebrata</taxon>
        <taxon>Euteleostomi</taxon>
        <taxon>Actinopterygii</taxon>
        <taxon>Neopterygii</taxon>
        <taxon>Teleostei</taxon>
        <taxon>Protacanthopterygii</taxon>
        <taxon>Salmoniformes</taxon>
        <taxon>Salmonidae</taxon>
        <taxon>Salmoninae</taxon>
        <taxon>Oncorhynchus</taxon>
    </lineage>
</organism>
<proteinExistence type="predicted"/>
<dbReference type="Ensembl" id="ENSOKIT00005020213.1">
    <property type="protein sequence ID" value="ENSOKIP00005018964.1"/>
    <property type="gene ID" value="ENSOKIG00005008396.1"/>
</dbReference>
<reference evidence="1" key="1">
    <citation type="submission" date="2025-08" db="UniProtKB">
        <authorList>
            <consortium name="Ensembl"/>
        </authorList>
    </citation>
    <scope>IDENTIFICATION</scope>
</reference>
<sequence length="81" mass="9278">MHKVDVLTDLPKLSFVNRRFVKGCLLSRREETPRLRNLASVFLQDCCTKEQVARAEAPMQGYYATVLGSPFLRTRLTLHPS</sequence>
<protein>
    <submittedName>
        <fullName evidence="1">Uncharacterized protein</fullName>
    </submittedName>
</protein>
<name>A0A8C7DGE2_ONCKI</name>
<dbReference type="AlphaFoldDB" id="A0A8C7DGE2"/>
<dbReference type="Proteomes" id="UP000694557">
    <property type="component" value="Unassembled WGS sequence"/>
</dbReference>
<dbReference type="GeneTree" id="ENSGT00990000211521"/>
<evidence type="ECO:0000313" key="2">
    <source>
        <dbReference type="Proteomes" id="UP000694557"/>
    </source>
</evidence>
<reference evidence="1" key="2">
    <citation type="submission" date="2025-09" db="UniProtKB">
        <authorList>
            <consortium name="Ensembl"/>
        </authorList>
    </citation>
    <scope>IDENTIFICATION</scope>
</reference>
<evidence type="ECO:0000313" key="1">
    <source>
        <dbReference type="Ensembl" id="ENSOKIP00005018964.1"/>
    </source>
</evidence>